<evidence type="ECO:0000313" key="8">
    <source>
        <dbReference type="Proteomes" id="UP000199113"/>
    </source>
</evidence>
<keyword evidence="9" id="KW-1185">Reference proteome</keyword>
<evidence type="ECO:0000313" key="6">
    <source>
        <dbReference type="EMBL" id="PKH40693.1"/>
    </source>
</evidence>
<accession>A0A1I0ZF75</accession>
<sequence>MRVKRFVAVIAATLLAPTMMLPATAAPAAPRASGEAVALWDADFSPQMAPVECETWRLDERGFCAADDARNGVELGLKFQTARDLLVTGVRVYRVDLGTVTGSLWDVDGNRLATGTFAPAATTGWQDLTFAKPVAISPGRTYVASYYSPATRYAFAYGYFREQLVRGPVTALRGVADDPNGVHCYDVATQCESFPIRSFRDSTYWVTPIWQNPPGEAVPPQTVPAPPSDVRPPVVRHSSPTNGARRVGLRRSVTITFSEVIRSTLLTSANVRLLRKGQRKPVPVRLTYDERRARLTIDPVRRLEPSTTYRIVIATRVVDVAGNRLDQDPGQNGDQQATWRFRTR</sequence>
<dbReference type="InterPro" id="IPR025141">
    <property type="entry name" value="DUF4082"/>
</dbReference>
<feature type="chain" id="PRO_5011755673" evidence="3">
    <location>
        <begin position="26"/>
        <end position="344"/>
    </location>
</feature>
<dbReference type="Pfam" id="PF13205">
    <property type="entry name" value="Big_5"/>
    <property type="match status" value="1"/>
</dbReference>
<evidence type="ECO:0000259" key="4">
    <source>
        <dbReference type="Pfam" id="PF13205"/>
    </source>
</evidence>
<evidence type="ECO:0000313" key="9">
    <source>
        <dbReference type="Proteomes" id="UP000233565"/>
    </source>
</evidence>
<dbReference type="Pfam" id="PF13313">
    <property type="entry name" value="DUF4082"/>
    <property type="match status" value="1"/>
</dbReference>
<name>A0A1I0ZF75_9ACTN</name>
<feature type="domain" description="SbsA Ig-like" evidence="4">
    <location>
        <begin position="229"/>
        <end position="343"/>
    </location>
</feature>
<dbReference type="STRING" id="748909.SAMN05192575_105215"/>
<dbReference type="EMBL" id="FOKC01000005">
    <property type="protein sequence ID" value="SFB23180.1"/>
    <property type="molecule type" value="Genomic_DNA"/>
</dbReference>
<dbReference type="AlphaFoldDB" id="A0A1I0ZF75"/>
<organism evidence="7 8">
    <name type="scientific">Nocardioides alpinus</name>
    <dbReference type="NCBI Taxonomy" id="748909"/>
    <lineage>
        <taxon>Bacteria</taxon>
        <taxon>Bacillati</taxon>
        <taxon>Actinomycetota</taxon>
        <taxon>Actinomycetes</taxon>
        <taxon>Propionibacteriales</taxon>
        <taxon>Nocardioidaceae</taxon>
        <taxon>Nocardioides</taxon>
    </lineage>
</organism>
<feature type="signal peptide" evidence="3">
    <location>
        <begin position="1"/>
        <end position="25"/>
    </location>
</feature>
<feature type="compositionally biased region" description="Pro residues" evidence="2">
    <location>
        <begin position="221"/>
        <end position="230"/>
    </location>
</feature>
<keyword evidence="1 3" id="KW-0732">Signal</keyword>
<dbReference type="RefSeq" id="WP_091199005.1">
    <property type="nucleotide sequence ID" value="NZ_FOKC01000005.1"/>
</dbReference>
<dbReference type="InterPro" id="IPR032812">
    <property type="entry name" value="SbsA_Ig"/>
</dbReference>
<evidence type="ECO:0000259" key="5">
    <source>
        <dbReference type="Pfam" id="PF13313"/>
    </source>
</evidence>
<protein>
    <submittedName>
        <fullName evidence="7">Ig-like domain-containing protein</fullName>
    </submittedName>
</protein>
<dbReference type="Proteomes" id="UP000199113">
    <property type="component" value="Unassembled WGS sequence"/>
</dbReference>
<reference evidence="7" key="1">
    <citation type="submission" date="2016-10" db="EMBL/GenBank/DDBJ databases">
        <authorList>
            <person name="de Groot N.N."/>
        </authorList>
    </citation>
    <scope>NUCLEOTIDE SEQUENCE [LARGE SCALE GENOMIC DNA]</scope>
    <source>
        <strain evidence="7">CGMCC 1.10697</strain>
    </source>
</reference>
<evidence type="ECO:0000256" key="2">
    <source>
        <dbReference type="SAM" id="MobiDB-lite"/>
    </source>
</evidence>
<reference evidence="6 9" key="2">
    <citation type="submission" date="2017-12" db="EMBL/GenBank/DDBJ databases">
        <title>Pharmacopeia of the Arctic Ocean.</title>
        <authorList>
            <person name="Collins E."/>
            <person name="Ducluzeau A.-L."/>
        </authorList>
    </citation>
    <scope>NUCLEOTIDE SEQUENCE [LARGE SCALE GENOMIC DNA]</scope>
    <source>
        <strain evidence="6 9">DSM 23325</strain>
    </source>
</reference>
<evidence type="ECO:0000313" key="7">
    <source>
        <dbReference type="EMBL" id="SFB23180.1"/>
    </source>
</evidence>
<evidence type="ECO:0000256" key="3">
    <source>
        <dbReference type="SAM" id="SignalP"/>
    </source>
</evidence>
<dbReference type="EMBL" id="PJBV01000017">
    <property type="protein sequence ID" value="PKH40693.1"/>
    <property type="molecule type" value="Genomic_DNA"/>
</dbReference>
<gene>
    <name evidence="6" type="ORF">CXG46_11945</name>
    <name evidence="7" type="ORF">SAMN05192575_105215</name>
</gene>
<proteinExistence type="predicted"/>
<dbReference type="InterPro" id="IPR014755">
    <property type="entry name" value="Cu-Rt/internalin_Ig-like"/>
</dbReference>
<dbReference type="Gene3D" id="2.60.40.1220">
    <property type="match status" value="1"/>
</dbReference>
<dbReference type="Proteomes" id="UP000233565">
    <property type="component" value="Unassembled WGS sequence"/>
</dbReference>
<evidence type="ECO:0000256" key="1">
    <source>
        <dbReference type="ARBA" id="ARBA00022729"/>
    </source>
</evidence>
<feature type="region of interest" description="Disordered" evidence="2">
    <location>
        <begin position="219"/>
        <end position="243"/>
    </location>
</feature>
<feature type="domain" description="DUF4082" evidence="5">
    <location>
        <begin position="66"/>
        <end position="206"/>
    </location>
</feature>